<dbReference type="EMBL" id="JAWDEY010000009">
    <property type="protein sequence ID" value="KAK6590118.1"/>
    <property type="molecule type" value="Genomic_DNA"/>
</dbReference>
<keyword evidence="3" id="KW-1185">Reference proteome</keyword>
<proteinExistence type="predicted"/>
<evidence type="ECO:0000313" key="3">
    <source>
        <dbReference type="Proteomes" id="UP001311799"/>
    </source>
</evidence>
<reference evidence="2 3" key="1">
    <citation type="submission" date="2023-10" db="EMBL/GenBank/DDBJ databases">
        <title>Comparative genomics analysis reveals potential genetic determinants of host preference in Cryptosporidium xiaoi.</title>
        <authorList>
            <person name="Xiao L."/>
            <person name="Li J."/>
        </authorList>
    </citation>
    <scope>NUCLEOTIDE SEQUENCE [LARGE SCALE GENOMIC DNA]</scope>
    <source>
        <strain evidence="2 3">52996</strain>
    </source>
</reference>
<gene>
    <name evidence="2" type="ORF">RS030_182724</name>
</gene>
<organism evidence="2 3">
    <name type="scientific">Cryptosporidium xiaoi</name>
    <dbReference type="NCBI Taxonomy" id="659607"/>
    <lineage>
        <taxon>Eukaryota</taxon>
        <taxon>Sar</taxon>
        <taxon>Alveolata</taxon>
        <taxon>Apicomplexa</taxon>
        <taxon>Conoidasida</taxon>
        <taxon>Coccidia</taxon>
        <taxon>Eucoccidiorida</taxon>
        <taxon>Eimeriorina</taxon>
        <taxon>Cryptosporidiidae</taxon>
        <taxon>Cryptosporidium</taxon>
    </lineage>
</organism>
<dbReference type="AlphaFoldDB" id="A0AAV9XZY5"/>
<evidence type="ECO:0000313" key="2">
    <source>
        <dbReference type="EMBL" id="KAK6590118.1"/>
    </source>
</evidence>
<comment type="caution">
    <text evidence="2">The sequence shown here is derived from an EMBL/GenBank/DDBJ whole genome shotgun (WGS) entry which is preliminary data.</text>
</comment>
<dbReference type="Proteomes" id="UP001311799">
    <property type="component" value="Unassembled WGS sequence"/>
</dbReference>
<accession>A0AAV9XZY5</accession>
<dbReference type="SUPFAM" id="SSF55781">
    <property type="entry name" value="GAF domain-like"/>
    <property type="match status" value="2"/>
</dbReference>
<feature type="region of interest" description="Disordered" evidence="1">
    <location>
        <begin position="384"/>
        <end position="403"/>
    </location>
</feature>
<sequence>MFEISSLRNKLSWDDLYYLLDSSYNINSTLDAKILVGNIINECKKIVNCGECNLYIYDHINDVFYKGFDTSSYLSSDPFLKSIVLNNKYKILNKTLTDCENNNNSSILNKYRFKNNGLYIPLYSVDNETSIAVLEIIDKKVKDDSSGNYIDSQFNEVDTLKLNLLAKIASNSIINCEKYKEVLNTKEKADNLLNLVQSLRVDLGLQSNLFTLCIHAQEIIESEHCIALIGIPEKQQIISLISDVGSELLFNYETGDVIHKIIETKQSLIIQNIGDDTNQHFENIFIEFTTNSYRIGNNNNLLFKSNNDDQIIKLLHKVYRGDKPIYNALVFPIYAEKDNWSCIPTPSQRISSISSLSSVFSSYEINYDIDDITLSPKSGSVLSNSAVSSNIPTSPKSDRTGRTSLNVNQCFNNSVNSNSNSARSSSLSPSVQYIQSQTQAIALIVLINRLGVFKEKSKFTENDVKLLEPFGRIVAPNIGSIFQTSLFSYLQTLYSSDRNSNLNKYQDKMPQDPPSFIFPHTNWKNRHSDIIFEEDEEVSKEFDK</sequence>
<protein>
    <submittedName>
        <fullName evidence="2">GAF domain containing</fullName>
    </submittedName>
</protein>
<evidence type="ECO:0000256" key="1">
    <source>
        <dbReference type="SAM" id="MobiDB-lite"/>
    </source>
</evidence>
<dbReference type="InterPro" id="IPR029016">
    <property type="entry name" value="GAF-like_dom_sf"/>
</dbReference>
<dbReference type="Gene3D" id="3.30.450.40">
    <property type="match status" value="2"/>
</dbReference>
<name>A0AAV9XZY5_9CRYT</name>